<evidence type="ECO:0000313" key="5">
    <source>
        <dbReference type="EMBL" id="GCB82271.1"/>
    </source>
</evidence>
<gene>
    <name evidence="5" type="ORF">scyTo_0021969</name>
</gene>
<dbReference type="OrthoDB" id="639767at2759"/>
<dbReference type="InterPro" id="IPR015424">
    <property type="entry name" value="PyrdxlP-dep_Trfase"/>
</dbReference>
<evidence type="ECO:0000256" key="3">
    <source>
        <dbReference type="ARBA" id="ARBA00023239"/>
    </source>
</evidence>
<dbReference type="InterPro" id="IPR002129">
    <property type="entry name" value="PyrdxlP-dep_de-COase"/>
</dbReference>
<dbReference type="Proteomes" id="UP000288216">
    <property type="component" value="Unassembled WGS sequence"/>
</dbReference>
<dbReference type="AlphaFoldDB" id="A0A401QA79"/>
<accession>A0A401QA79</accession>
<comment type="cofactor">
    <cofactor evidence="1 4">
        <name>pyridoxal 5'-phosphate</name>
        <dbReference type="ChEBI" id="CHEBI:597326"/>
    </cofactor>
</comment>
<dbReference type="GO" id="GO:0019752">
    <property type="term" value="P:carboxylic acid metabolic process"/>
    <property type="evidence" value="ECO:0007669"/>
    <property type="project" value="InterPro"/>
</dbReference>
<sequence length="67" mass="7990">MKKFSDSFNFNPQKWLLVNPHCSALWVKRRSEFIGAFKMDHIYLSQDHQNSGIFQIPVCDIIFELWS</sequence>
<keyword evidence="6" id="KW-1185">Reference proteome</keyword>
<name>A0A401QA79_SCYTO</name>
<evidence type="ECO:0000313" key="6">
    <source>
        <dbReference type="Proteomes" id="UP000288216"/>
    </source>
</evidence>
<organism evidence="5 6">
    <name type="scientific">Scyliorhinus torazame</name>
    <name type="common">Cloudy catshark</name>
    <name type="synonym">Catulus torazame</name>
    <dbReference type="NCBI Taxonomy" id="75743"/>
    <lineage>
        <taxon>Eukaryota</taxon>
        <taxon>Metazoa</taxon>
        <taxon>Chordata</taxon>
        <taxon>Craniata</taxon>
        <taxon>Vertebrata</taxon>
        <taxon>Chondrichthyes</taxon>
        <taxon>Elasmobranchii</taxon>
        <taxon>Galeomorphii</taxon>
        <taxon>Galeoidea</taxon>
        <taxon>Carcharhiniformes</taxon>
        <taxon>Scyliorhinidae</taxon>
        <taxon>Scyliorhinus</taxon>
    </lineage>
</organism>
<dbReference type="SUPFAM" id="SSF53383">
    <property type="entry name" value="PLP-dependent transferases"/>
    <property type="match status" value="1"/>
</dbReference>
<dbReference type="InterPro" id="IPR015421">
    <property type="entry name" value="PyrdxlP-dep_Trfase_major"/>
</dbReference>
<dbReference type="Pfam" id="PF00282">
    <property type="entry name" value="Pyridoxal_deC"/>
    <property type="match status" value="1"/>
</dbReference>
<keyword evidence="3 4" id="KW-0456">Lyase</keyword>
<evidence type="ECO:0000256" key="2">
    <source>
        <dbReference type="ARBA" id="ARBA00022898"/>
    </source>
</evidence>
<dbReference type="EMBL" id="BFAA01020690">
    <property type="protein sequence ID" value="GCB82271.1"/>
    <property type="molecule type" value="Genomic_DNA"/>
</dbReference>
<evidence type="ECO:0000256" key="4">
    <source>
        <dbReference type="RuleBase" id="RU000382"/>
    </source>
</evidence>
<protein>
    <submittedName>
        <fullName evidence="5">Uncharacterized protein</fullName>
    </submittedName>
</protein>
<dbReference type="STRING" id="75743.A0A401QA79"/>
<evidence type="ECO:0000256" key="1">
    <source>
        <dbReference type="ARBA" id="ARBA00001933"/>
    </source>
</evidence>
<dbReference type="GO" id="GO:0016830">
    <property type="term" value="F:carbon-carbon lyase activity"/>
    <property type="evidence" value="ECO:0007669"/>
    <property type="project" value="InterPro"/>
</dbReference>
<keyword evidence="2 4" id="KW-0663">Pyridoxal phosphate</keyword>
<comment type="similarity">
    <text evidence="4">Belongs to the group II decarboxylase family.</text>
</comment>
<comment type="caution">
    <text evidence="5">The sequence shown here is derived from an EMBL/GenBank/DDBJ whole genome shotgun (WGS) entry which is preliminary data.</text>
</comment>
<reference evidence="5 6" key="1">
    <citation type="journal article" date="2018" name="Nat. Ecol. Evol.">
        <title>Shark genomes provide insights into elasmobranch evolution and the origin of vertebrates.</title>
        <authorList>
            <person name="Hara Y"/>
            <person name="Yamaguchi K"/>
            <person name="Onimaru K"/>
            <person name="Kadota M"/>
            <person name="Koyanagi M"/>
            <person name="Keeley SD"/>
            <person name="Tatsumi K"/>
            <person name="Tanaka K"/>
            <person name="Motone F"/>
            <person name="Kageyama Y"/>
            <person name="Nozu R"/>
            <person name="Adachi N"/>
            <person name="Nishimura O"/>
            <person name="Nakagawa R"/>
            <person name="Tanegashima C"/>
            <person name="Kiyatake I"/>
            <person name="Matsumoto R"/>
            <person name="Murakumo K"/>
            <person name="Nishida K"/>
            <person name="Terakita A"/>
            <person name="Kuratani S"/>
            <person name="Sato K"/>
            <person name="Hyodo S Kuraku.S."/>
        </authorList>
    </citation>
    <scope>NUCLEOTIDE SEQUENCE [LARGE SCALE GENOMIC DNA]</scope>
</reference>
<dbReference type="GO" id="GO:0030170">
    <property type="term" value="F:pyridoxal phosphate binding"/>
    <property type="evidence" value="ECO:0007669"/>
    <property type="project" value="InterPro"/>
</dbReference>
<proteinExistence type="inferred from homology"/>
<dbReference type="Gene3D" id="3.40.640.10">
    <property type="entry name" value="Type I PLP-dependent aspartate aminotransferase-like (Major domain)"/>
    <property type="match status" value="1"/>
</dbReference>